<organism evidence="1 2">
    <name type="scientific">Myxococcus virescens</name>
    <dbReference type="NCBI Taxonomy" id="83456"/>
    <lineage>
        <taxon>Bacteria</taxon>
        <taxon>Pseudomonadati</taxon>
        <taxon>Myxococcota</taxon>
        <taxon>Myxococcia</taxon>
        <taxon>Myxococcales</taxon>
        <taxon>Cystobacterineae</taxon>
        <taxon>Myxococcaceae</taxon>
        <taxon>Myxococcus</taxon>
    </lineage>
</organism>
<name>A0ABY0MZY2_9BACT</name>
<comment type="caution">
    <text evidence="1">The sequence shown here is derived from an EMBL/GenBank/DDBJ whole genome shotgun (WGS) entry which is preliminary data.</text>
</comment>
<reference evidence="1 2" key="1">
    <citation type="submission" date="2016-10" db="EMBL/GenBank/DDBJ databases">
        <authorList>
            <person name="Varghese N."/>
            <person name="Submissions S."/>
        </authorList>
    </citation>
    <scope>NUCLEOTIDE SEQUENCE [LARGE SCALE GENOMIC DNA]</scope>
    <source>
        <strain evidence="1 2">DSM 2260</strain>
    </source>
</reference>
<dbReference type="Proteomes" id="UP000198717">
    <property type="component" value="Unassembled WGS sequence"/>
</dbReference>
<gene>
    <name evidence="1" type="ORF">SAMN04488504_110204</name>
</gene>
<evidence type="ECO:0000313" key="1">
    <source>
        <dbReference type="EMBL" id="SDE72611.1"/>
    </source>
</evidence>
<protein>
    <submittedName>
        <fullName evidence="1">Uncharacterized protein</fullName>
    </submittedName>
</protein>
<accession>A0ABY0MZY2</accession>
<dbReference type="EMBL" id="FNAJ01000010">
    <property type="protein sequence ID" value="SDE72611.1"/>
    <property type="molecule type" value="Genomic_DNA"/>
</dbReference>
<evidence type="ECO:0000313" key="2">
    <source>
        <dbReference type="Proteomes" id="UP000198717"/>
    </source>
</evidence>
<keyword evidence="2" id="KW-1185">Reference proteome</keyword>
<sequence>MKTDVSLFFPRAYLAAGGLAALGTFSQSARNFLMPASVSGWFASWVMTL</sequence>
<proteinExistence type="predicted"/>